<proteinExistence type="predicted"/>
<dbReference type="PANTHER" id="PTHR43065">
    <property type="entry name" value="SENSOR HISTIDINE KINASE"/>
    <property type="match status" value="1"/>
</dbReference>
<evidence type="ECO:0000256" key="6">
    <source>
        <dbReference type="ARBA" id="ARBA00022777"/>
    </source>
</evidence>
<dbReference type="SUPFAM" id="SSF55874">
    <property type="entry name" value="ATPase domain of HSP90 chaperone/DNA topoisomerase II/histidine kinase"/>
    <property type="match status" value="1"/>
</dbReference>
<dbReference type="Proteomes" id="UP001161391">
    <property type="component" value="Unassembled WGS sequence"/>
</dbReference>
<keyword evidence="4" id="KW-0808">Transferase</keyword>
<dbReference type="PRINTS" id="PR00344">
    <property type="entry name" value="BCTRLSENSOR"/>
</dbReference>
<evidence type="ECO:0000256" key="3">
    <source>
        <dbReference type="ARBA" id="ARBA00022553"/>
    </source>
</evidence>
<keyword evidence="6" id="KW-0418">Kinase</keyword>
<dbReference type="InterPro" id="IPR036890">
    <property type="entry name" value="HATPase_C_sf"/>
</dbReference>
<keyword evidence="12" id="KW-1185">Reference proteome</keyword>
<evidence type="ECO:0000259" key="10">
    <source>
        <dbReference type="PROSITE" id="PS50112"/>
    </source>
</evidence>
<reference evidence="11" key="2">
    <citation type="submission" date="2023-01" db="EMBL/GenBank/DDBJ databases">
        <title>Draft genome sequence of Algimonas ampicilliniresistens strain NBRC 108219.</title>
        <authorList>
            <person name="Sun Q."/>
            <person name="Mori K."/>
        </authorList>
    </citation>
    <scope>NUCLEOTIDE SEQUENCE</scope>
    <source>
        <strain evidence="11">NBRC 108219</strain>
    </source>
</reference>
<dbReference type="InterPro" id="IPR005467">
    <property type="entry name" value="His_kinase_dom"/>
</dbReference>
<evidence type="ECO:0000256" key="5">
    <source>
        <dbReference type="ARBA" id="ARBA00022741"/>
    </source>
</evidence>
<evidence type="ECO:0000256" key="2">
    <source>
        <dbReference type="ARBA" id="ARBA00012438"/>
    </source>
</evidence>
<dbReference type="SUPFAM" id="SSF47384">
    <property type="entry name" value="Homodimeric domain of signal transducing histidine kinase"/>
    <property type="match status" value="1"/>
</dbReference>
<evidence type="ECO:0000313" key="11">
    <source>
        <dbReference type="EMBL" id="GLQ22495.1"/>
    </source>
</evidence>
<keyword evidence="5" id="KW-0547">Nucleotide-binding</keyword>
<dbReference type="SUPFAM" id="SSF55785">
    <property type="entry name" value="PYP-like sensor domain (PAS domain)"/>
    <property type="match status" value="1"/>
</dbReference>
<dbReference type="CDD" id="cd00130">
    <property type="entry name" value="PAS"/>
    <property type="match status" value="1"/>
</dbReference>
<gene>
    <name evidence="11" type="ORF">GCM10007853_03690</name>
</gene>
<keyword evidence="7" id="KW-0067">ATP-binding</keyword>
<dbReference type="PROSITE" id="PS50109">
    <property type="entry name" value="HIS_KIN"/>
    <property type="match status" value="1"/>
</dbReference>
<evidence type="ECO:0000259" key="9">
    <source>
        <dbReference type="PROSITE" id="PS50109"/>
    </source>
</evidence>
<feature type="domain" description="PAS" evidence="10">
    <location>
        <begin position="6"/>
        <end position="59"/>
    </location>
</feature>
<evidence type="ECO:0000256" key="4">
    <source>
        <dbReference type="ARBA" id="ARBA00022679"/>
    </source>
</evidence>
<dbReference type="NCBIfam" id="TIGR00229">
    <property type="entry name" value="sensory_box"/>
    <property type="match status" value="1"/>
</dbReference>
<protein>
    <recommendedName>
        <fullName evidence="2">histidine kinase</fullName>
        <ecNumber evidence="2">2.7.13.3</ecNumber>
    </recommendedName>
</protein>
<evidence type="ECO:0000256" key="7">
    <source>
        <dbReference type="ARBA" id="ARBA00022840"/>
    </source>
</evidence>
<dbReference type="InterPro" id="IPR035965">
    <property type="entry name" value="PAS-like_dom_sf"/>
</dbReference>
<dbReference type="CDD" id="cd00082">
    <property type="entry name" value="HisKA"/>
    <property type="match status" value="1"/>
</dbReference>
<dbReference type="Pfam" id="PF02518">
    <property type="entry name" value="HATPase_c"/>
    <property type="match status" value="1"/>
</dbReference>
<dbReference type="EMBL" id="BSNK01000001">
    <property type="protein sequence ID" value="GLQ22495.1"/>
    <property type="molecule type" value="Genomic_DNA"/>
</dbReference>
<name>A0ABQ5V5Y6_9PROT</name>
<dbReference type="InterPro" id="IPR003594">
    <property type="entry name" value="HATPase_dom"/>
</dbReference>
<keyword evidence="8" id="KW-0902">Two-component regulatory system</keyword>
<dbReference type="SMART" id="SM00387">
    <property type="entry name" value="HATPase_c"/>
    <property type="match status" value="1"/>
</dbReference>
<evidence type="ECO:0000256" key="8">
    <source>
        <dbReference type="ARBA" id="ARBA00023012"/>
    </source>
</evidence>
<dbReference type="PANTHER" id="PTHR43065:SF46">
    <property type="entry name" value="C4-DICARBOXYLATE TRANSPORT SENSOR PROTEIN DCTB"/>
    <property type="match status" value="1"/>
</dbReference>
<dbReference type="InterPro" id="IPR003661">
    <property type="entry name" value="HisK_dim/P_dom"/>
</dbReference>
<dbReference type="Gene3D" id="3.30.565.10">
    <property type="entry name" value="Histidine kinase-like ATPase, C-terminal domain"/>
    <property type="match status" value="1"/>
</dbReference>
<evidence type="ECO:0000313" key="12">
    <source>
        <dbReference type="Proteomes" id="UP001161391"/>
    </source>
</evidence>
<feature type="domain" description="Histidine kinase" evidence="9">
    <location>
        <begin position="153"/>
        <end position="370"/>
    </location>
</feature>
<dbReference type="InterPro" id="IPR004358">
    <property type="entry name" value="Sig_transdc_His_kin-like_C"/>
</dbReference>
<dbReference type="SMART" id="SM00091">
    <property type="entry name" value="PAS"/>
    <property type="match status" value="1"/>
</dbReference>
<comment type="catalytic activity">
    <reaction evidence="1">
        <text>ATP + protein L-histidine = ADP + protein N-phospho-L-histidine.</text>
        <dbReference type="EC" id="2.7.13.3"/>
    </reaction>
</comment>
<dbReference type="Pfam" id="PF00989">
    <property type="entry name" value="PAS"/>
    <property type="match status" value="1"/>
</dbReference>
<accession>A0ABQ5V5Y6</accession>
<dbReference type="EC" id="2.7.13.3" evidence="2"/>
<dbReference type="RefSeq" id="WP_284386921.1">
    <property type="nucleotide sequence ID" value="NZ_BSNK01000001.1"/>
</dbReference>
<organism evidence="11 12">
    <name type="scientific">Algimonas ampicilliniresistens</name>
    <dbReference type="NCBI Taxonomy" id="1298735"/>
    <lineage>
        <taxon>Bacteria</taxon>
        <taxon>Pseudomonadati</taxon>
        <taxon>Pseudomonadota</taxon>
        <taxon>Alphaproteobacteria</taxon>
        <taxon>Maricaulales</taxon>
        <taxon>Robiginitomaculaceae</taxon>
        <taxon>Algimonas</taxon>
    </lineage>
</organism>
<dbReference type="InterPro" id="IPR000014">
    <property type="entry name" value="PAS"/>
</dbReference>
<dbReference type="PROSITE" id="PS50112">
    <property type="entry name" value="PAS"/>
    <property type="match status" value="1"/>
</dbReference>
<keyword evidence="3" id="KW-0597">Phosphoprotein</keyword>
<sequence length="371" mass="40953">MPLYDSVAILESILATIVDAVVVIDQIGRIRLFNPASQTMFGYSEDEILGKNVNILMPEPYRSEHDSHIARHQRTGENHIIGIGRELKGRRKSGEIFPLQLSVGENRFPDSLGYVGIIRDLTKSREYTQRLETLEMNHAHLARIMAANQLGTAIAHELNQPLAALVNYMEAGLTFMETNHAKSGDPLTDIMSKASDEAHKASRILARLRQFVERGDVTRSEVDVEQACDAALSLVMPSFRNLHITVARHCPPELPTVLASGVQVEQVLVNLIRNAFEAMAEMEDDAPKRITLSGECLEDMVRVCVSDTGPGMDDEKLLRIFEPLYSTKSNGLGIGLSLCRDLICSHGGTLDAERNASGGMSFAFTLPRYAP</sequence>
<dbReference type="InterPro" id="IPR036097">
    <property type="entry name" value="HisK_dim/P_sf"/>
</dbReference>
<comment type="caution">
    <text evidence="11">The sequence shown here is derived from an EMBL/GenBank/DDBJ whole genome shotgun (WGS) entry which is preliminary data.</text>
</comment>
<dbReference type="Gene3D" id="1.10.287.130">
    <property type="match status" value="1"/>
</dbReference>
<dbReference type="InterPro" id="IPR013767">
    <property type="entry name" value="PAS_fold"/>
</dbReference>
<dbReference type="Gene3D" id="3.30.450.20">
    <property type="entry name" value="PAS domain"/>
    <property type="match status" value="1"/>
</dbReference>
<reference evidence="11" key="1">
    <citation type="journal article" date="2014" name="Int. J. Syst. Evol. Microbiol.">
        <title>Complete genome of a new Firmicutes species belonging to the dominant human colonic microbiota ('Ruminococcus bicirculans') reveals two chromosomes and a selective capacity to utilize plant glucans.</title>
        <authorList>
            <consortium name="NISC Comparative Sequencing Program"/>
            <person name="Wegmann U."/>
            <person name="Louis P."/>
            <person name="Goesmann A."/>
            <person name="Henrissat B."/>
            <person name="Duncan S.H."/>
            <person name="Flint H.J."/>
        </authorList>
    </citation>
    <scope>NUCLEOTIDE SEQUENCE</scope>
    <source>
        <strain evidence="11">NBRC 108219</strain>
    </source>
</reference>
<evidence type="ECO:0000256" key="1">
    <source>
        <dbReference type="ARBA" id="ARBA00000085"/>
    </source>
</evidence>